<name>A0A8H3DBC0_9AGAM</name>
<gene>
    <name evidence="1" type="ORF">RDB_LOCUS143360</name>
</gene>
<sequence length="266" mass="29859">MVHVPIARVRDALSERRLLRYKIFYPGLFSSSTSSVLLNCCRPRSFSDFPPITNPHVPSRSFIRHTLPLPFNSIHPPIRSTAMMDRSPLESKVGELRIVPHPQHIEVDTNESQPSHFSVGVWLDTSYFTRSVRAAWGTLGGTCQIQAFELRVRCPGVSRHEFIGRECRANPPGSIVNFQRKIIREDEHICANFTVDIPPSLHPPYGGECTYELIASVTILTIDAMGMKGTIVRTGYAELDISSKHVPLFINPLTPSGPGPWSYSRR</sequence>
<proteinExistence type="predicted"/>
<accession>A0A8H3DBC0</accession>
<comment type="caution">
    <text evidence="1">The sequence shown here is derived from an EMBL/GenBank/DDBJ whole genome shotgun (WGS) entry which is preliminary data.</text>
</comment>
<dbReference type="Proteomes" id="UP000663853">
    <property type="component" value="Unassembled WGS sequence"/>
</dbReference>
<evidence type="ECO:0000313" key="1">
    <source>
        <dbReference type="EMBL" id="CAE6519549.1"/>
    </source>
</evidence>
<protein>
    <submittedName>
        <fullName evidence="1">Uncharacterized protein</fullName>
    </submittedName>
</protein>
<reference evidence="1" key="1">
    <citation type="submission" date="2021-01" db="EMBL/GenBank/DDBJ databases">
        <authorList>
            <person name="Kaushik A."/>
        </authorList>
    </citation>
    <scope>NUCLEOTIDE SEQUENCE</scope>
    <source>
        <strain evidence="1">AG6-10EEA</strain>
    </source>
</reference>
<evidence type="ECO:0000313" key="2">
    <source>
        <dbReference type="Proteomes" id="UP000663853"/>
    </source>
</evidence>
<organism evidence="1 2">
    <name type="scientific">Rhizoctonia solani</name>
    <dbReference type="NCBI Taxonomy" id="456999"/>
    <lineage>
        <taxon>Eukaryota</taxon>
        <taxon>Fungi</taxon>
        <taxon>Dikarya</taxon>
        <taxon>Basidiomycota</taxon>
        <taxon>Agaricomycotina</taxon>
        <taxon>Agaricomycetes</taxon>
        <taxon>Cantharellales</taxon>
        <taxon>Ceratobasidiaceae</taxon>
        <taxon>Rhizoctonia</taxon>
    </lineage>
</organism>
<dbReference type="EMBL" id="CAJMXA010003879">
    <property type="protein sequence ID" value="CAE6519549.1"/>
    <property type="molecule type" value="Genomic_DNA"/>
</dbReference>
<dbReference type="AlphaFoldDB" id="A0A8H3DBC0"/>